<evidence type="ECO:0000256" key="1">
    <source>
        <dbReference type="SAM" id="Phobius"/>
    </source>
</evidence>
<proteinExistence type="predicted"/>
<organism evidence="2 3">
    <name type="scientific">Litorimonas taeanensis</name>
    <dbReference type="NCBI Taxonomy" id="568099"/>
    <lineage>
        <taxon>Bacteria</taxon>
        <taxon>Pseudomonadati</taxon>
        <taxon>Pseudomonadota</taxon>
        <taxon>Alphaproteobacteria</taxon>
        <taxon>Maricaulales</taxon>
        <taxon>Robiginitomaculaceae</taxon>
    </lineage>
</organism>
<dbReference type="EMBL" id="RBII01000002">
    <property type="protein sequence ID" value="RKQ69725.1"/>
    <property type="molecule type" value="Genomic_DNA"/>
</dbReference>
<feature type="transmembrane region" description="Helical" evidence="1">
    <location>
        <begin position="46"/>
        <end position="65"/>
    </location>
</feature>
<dbReference type="Proteomes" id="UP000282211">
    <property type="component" value="Unassembled WGS sequence"/>
</dbReference>
<gene>
    <name evidence="2" type="ORF">DES40_2530</name>
</gene>
<keyword evidence="1" id="KW-1133">Transmembrane helix</keyword>
<sequence>MKNKTYRNLLADVLDSLEGIKAAILQTSIDEVRRVRVNSTRALKGLVYVGATSSTLGIVTLFGTAGTGTAISTLSGAALTSSQLAFLGFGSMATGVVVLGAIGFATCQAVGWMYKTTVYGKPRKFKTLSDNEVSILSMIDSLVAPLADALETTSENHAYSREDIFLYAFDGLAPLQDLLEEEFGSNVFIDEKVVQDVNNSIKLSLASRAALKRRFWGLVQAVERITNRALNDVMTRLEAGVAPASSPVHNLVVKALRQSVAPQEVSDLKLADCVRRFDRQKNETVKGQAKLILLKQLEQLKQPHALEKVEGAVIVTVDGVSKTIGTHGKKLIKTSTEKMRPAVGVFKDEMAQPRWDRVRDHNLLKPEGRLATAVTSAAPKIQNLTGNAKGLGRKVIGDFWRKTKIARDKLEDAAATNVLEYNSETSYSEPQSRLASVVIAVCVERLMSNRLRYWTLEEDLVLQALRLSIPDLSEADITELSSYLRNSDPAQMRGVLATTKGKYHELIVKQAENMDGDEVSARLFEDLNHPGSDIEFIVDGQVIEEVQLKAVVSEALIIEHQSKYPDITILATEEAASRVDGVESSGFSNAQLQADVEERLKELEGDGTLDNMGDAFVVSALSLAALNAKKIAKGDVSADDLRTSANDIAAGLTTSILLDMIF</sequence>
<keyword evidence="1" id="KW-0812">Transmembrane</keyword>
<feature type="transmembrane region" description="Helical" evidence="1">
    <location>
        <begin position="85"/>
        <end position="114"/>
    </location>
</feature>
<dbReference type="RefSeq" id="WP_121102679.1">
    <property type="nucleotide sequence ID" value="NZ_RBII01000002.1"/>
</dbReference>
<evidence type="ECO:0000313" key="2">
    <source>
        <dbReference type="EMBL" id="RKQ69725.1"/>
    </source>
</evidence>
<dbReference type="AlphaFoldDB" id="A0A420WFI7"/>
<name>A0A420WFI7_9PROT</name>
<protein>
    <submittedName>
        <fullName evidence="2">Uncharacterized protein</fullName>
    </submittedName>
</protein>
<keyword evidence="1" id="KW-0472">Membrane</keyword>
<evidence type="ECO:0000313" key="3">
    <source>
        <dbReference type="Proteomes" id="UP000282211"/>
    </source>
</evidence>
<dbReference type="InParanoid" id="A0A420WFI7"/>
<comment type="caution">
    <text evidence="2">The sequence shown here is derived from an EMBL/GenBank/DDBJ whole genome shotgun (WGS) entry which is preliminary data.</text>
</comment>
<accession>A0A420WFI7</accession>
<keyword evidence="3" id="KW-1185">Reference proteome</keyword>
<dbReference type="OrthoDB" id="7845154at2"/>
<reference evidence="2 3" key="1">
    <citation type="submission" date="2018-10" db="EMBL/GenBank/DDBJ databases">
        <title>Genomic Encyclopedia of Type Strains, Phase IV (KMG-IV): sequencing the most valuable type-strain genomes for metagenomic binning, comparative biology and taxonomic classification.</title>
        <authorList>
            <person name="Goeker M."/>
        </authorList>
    </citation>
    <scope>NUCLEOTIDE SEQUENCE [LARGE SCALE GENOMIC DNA]</scope>
    <source>
        <strain evidence="2 3">DSM 22008</strain>
    </source>
</reference>